<dbReference type="PANTHER" id="PTHR39335">
    <property type="entry name" value="BLL4220 PROTEIN"/>
    <property type="match status" value="1"/>
</dbReference>
<feature type="signal peptide" evidence="2">
    <location>
        <begin position="1"/>
        <end position="27"/>
    </location>
</feature>
<comment type="caution">
    <text evidence="3">The sequence shown here is derived from an EMBL/GenBank/DDBJ whole genome shotgun (WGS) entry which is preliminary data.</text>
</comment>
<dbReference type="PANTHER" id="PTHR39335:SF1">
    <property type="entry name" value="BLL4220 PROTEIN"/>
    <property type="match status" value="1"/>
</dbReference>
<sequence length="236" mass="24225">MNASIRSVTTRSALAAAGLLTALALTACGSTYDGAAQNTAATGAPAPATADVAPPADEVIPKTTESEGGDTAAGGDAGASSADVGKKPTTLKRTRTKKMGDVVTDERGWILYRFDNDKPKPPKSACDGDCAKVWPPVVAGDQKLVGLDAAKVGEVTRKDGTKQVTLGGWPLYYYLGDKKPGDWTGQNVGKVWFAVSPDGTKNVTCLPENPPAPPKPPADDAAQSDDAGAGDGEYTY</sequence>
<gene>
    <name evidence="3" type="ORF">GCM10009539_74690</name>
</gene>
<reference evidence="4" key="1">
    <citation type="journal article" date="2019" name="Int. J. Syst. Evol. Microbiol.">
        <title>The Global Catalogue of Microorganisms (GCM) 10K type strain sequencing project: providing services to taxonomists for standard genome sequencing and annotation.</title>
        <authorList>
            <consortium name="The Broad Institute Genomics Platform"/>
            <consortium name="The Broad Institute Genome Sequencing Center for Infectious Disease"/>
            <person name="Wu L."/>
            <person name="Ma J."/>
        </authorList>
    </citation>
    <scope>NUCLEOTIDE SEQUENCE [LARGE SCALE GENOMIC DNA]</scope>
    <source>
        <strain evidence="4">JCM 10425</strain>
    </source>
</reference>
<proteinExistence type="predicted"/>
<feature type="region of interest" description="Disordered" evidence="1">
    <location>
        <begin position="203"/>
        <end position="236"/>
    </location>
</feature>
<evidence type="ECO:0008006" key="5">
    <source>
        <dbReference type="Google" id="ProtNLM"/>
    </source>
</evidence>
<dbReference type="EMBL" id="BAAAGX010000033">
    <property type="protein sequence ID" value="GAA0275947.1"/>
    <property type="molecule type" value="Genomic_DNA"/>
</dbReference>
<name>A0ABP3ERY0_9ACTN</name>
<dbReference type="InterPro" id="IPR005297">
    <property type="entry name" value="Lipoprotein_repeat"/>
</dbReference>
<keyword evidence="4" id="KW-1185">Reference proteome</keyword>
<protein>
    <recommendedName>
        <fullName evidence="5">Lipoprotein with Yx(FWY)xxD motif</fullName>
    </recommendedName>
</protein>
<feature type="region of interest" description="Disordered" evidence="1">
    <location>
        <begin position="36"/>
        <end position="96"/>
    </location>
</feature>
<keyword evidence="2" id="KW-0732">Signal</keyword>
<organism evidence="3 4">
    <name type="scientific">Cryptosporangium japonicum</name>
    <dbReference type="NCBI Taxonomy" id="80872"/>
    <lineage>
        <taxon>Bacteria</taxon>
        <taxon>Bacillati</taxon>
        <taxon>Actinomycetota</taxon>
        <taxon>Actinomycetes</taxon>
        <taxon>Cryptosporangiales</taxon>
        <taxon>Cryptosporangiaceae</taxon>
        <taxon>Cryptosporangium</taxon>
    </lineage>
</organism>
<accession>A0ABP3ERY0</accession>
<evidence type="ECO:0000313" key="3">
    <source>
        <dbReference type="EMBL" id="GAA0275947.1"/>
    </source>
</evidence>
<evidence type="ECO:0000256" key="2">
    <source>
        <dbReference type="SAM" id="SignalP"/>
    </source>
</evidence>
<evidence type="ECO:0000256" key="1">
    <source>
        <dbReference type="SAM" id="MobiDB-lite"/>
    </source>
</evidence>
<feature type="compositionally biased region" description="Low complexity" evidence="1">
    <location>
        <begin position="36"/>
        <end position="56"/>
    </location>
</feature>
<dbReference type="RefSeq" id="WP_344653655.1">
    <property type="nucleotide sequence ID" value="NZ_BAAAGX010000033.1"/>
</dbReference>
<feature type="chain" id="PRO_5045037740" description="Lipoprotein with Yx(FWY)xxD motif" evidence="2">
    <location>
        <begin position="28"/>
        <end position="236"/>
    </location>
</feature>
<evidence type="ECO:0000313" key="4">
    <source>
        <dbReference type="Proteomes" id="UP001500967"/>
    </source>
</evidence>
<dbReference type="Pfam" id="PF03640">
    <property type="entry name" value="Lipoprotein_15"/>
    <property type="match status" value="2"/>
</dbReference>
<dbReference type="PROSITE" id="PS51257">
    <property type="entry name" value="PROKAR_LIPOPROTEIN"/>
    <property type="match status" value="1"/>
</dbReference>
<dbReference type="Proteomes" id="UP001500967">
    <property type="component" value="Unassembled WGS sequence"/>
</dbReference>